<feature type="domain" description="DYW" evidence="4">
    <location>
        <begin position="635"/>
        <end position="727"/>
    </location>
</feature>
<dbReference type="InterPro" id="IPR046848">
    <property type="entry name" value="E_motif"/>
</dbReference>
<dbReference type="Gramene" id="NC1G0108390.1">
    <property type="protein sequence ID" value="NC1G0108390.1:cds"/>
    <property type="gene ID" value="NC1G0108390"/>
</dbReference>
<evidence type="ECO:0000256" key="3">
    <source>
        <dbReference type="PROSITE-ProRule" id="PRU00708"/>
    </source>
</evidence>
<dbReference type="FunFam" id="1.25.40.10:FF:000344">
    <property type="entry name" value="Pentatricopeptide repeat-containing protein"/>
    <property type="match status" value="1"/>
</dbReference>
<dbReference type="FunFam" id="1.25.40.10:FF:002148">
    <property type="entry name" value="Pentatricopeptide repeat-containing protein At2g29760, chloroplastic"/>
    <property type="match status" value="1"/>
</dbReference>
<organism evidence="5">
    <name type="scientific">Nymphaea colorata</name>
    <name type="common">pocket water lily</name>
    <dbReference type="NCBI Taxonomy" id="210225"/>
    <lineage>
        <taxon>Eukaryota</taxon>
        <taxon>Viridiplantae</taxon>
        <taxon>Streptophyta</taxon>
        <taxon>Embryophyta</taxon>
        <taxon>Tracheophyta</taxon>
        <taxon>Spermatophyta</taxon>
        <taxon>Magnoliopsida</taxon>
        <taxon>Nymphaeales</taxon>
        <taxon>Nymphaeaceae</taxon>
        <taxon>Nymphaea</taxon>
    </lineage>
</organism>
<dbReference type="InterPro" id="IPR011990">
    <property type="entry name" value="TPR-like_helical_dom_sf"/>
</dbReference>
<dbReference type="SUPFAM" id="SSF48452">
    <property type="entry name" value="TPR-like"/>
    <property type="match status" value="1"/>
</dbReference>
<dbReference type="GO" id="GO:0009451">
    <property type="term" value="P:RNA modification"/>
    <property type="evidence" value="ECO:0007669"/>
    <property type="project" value="InterPro"/>
</dbReference>
<protein>
    <recommendedName>
        <fullName evidence="4">DYW domain-containing protein</fullName>
    </recommendedName>
</protein>
<dbReference type="AlphaFoldDB" id="A0A5K0VCS4"/>
<dbReference type="GO" id="GO:0003723">
    <property type="term" value="F:RNA binding"/>
    <property type="evidence" value="ECO:0007669"/>
    <property type="project" value="InterPro"/>
</dbReference>
<dbReference type="Pfam" id="PF20431">
    <property type="entry name" value="E_motif"/>
    <property type="match status" value="1"/>
</dbReference>
<dbReference type="Pfam" id="PF13041">
    <property type="entry name" value="PPR_2"/>
    <property type="match status" value="4"/>
</dbReference>
<dbReference type="Pfam" id="PF01535">
    <property type="entry name" value="PPR"/>
    <property type="match status" value="3"/>
</dbReference>
<dbReference type="PANTHER" id="PTHR47926:SF537">
    <property type="entry name" value="PENTACOTRIPEPTIDE-REPEAT REGION OF PRORP DOMAIN-CONTAINING PROTEIN"/>
    <property type="match status" value="1"/>
</dbReference>
<evidence type="ECO:0000259" key="4">
    <source>
        <dbReference type="Pfam" id="PF14432"/>
    </source>
</evidence>
<dbReference type="NCBIfam" id="TIGR00756">
    <property type="entry name" value="PPR"/>
    <property type="match status" value="5"/>
</dbReference>
<evidence type="ECO:0000256" key="1">
    <source>
        <dbReference type="ARBA" id="ARBA00006643"/>
    </source>
</evidence>
<evidence type="ECO:0000313" key="5">
    <source>
        <dbReference type="EMBL" id="VVV38771.1"/>
    </source>
</evidence>
<dbReference type="Pfam" id="PF14432">
    <property type="entry name" value="DYW_deaminase"/>
    <property type="match status" value="1"/>
</dbReference>
<dbReference type="PANTHER" id="PTHR47926">
    <property type="entry name" value="PENTATRICOPEPTIDE REPEAT-CONTAINING PROTEIN"/>
    <property type="match status" value="1"/>
</dbReference>
<feature type="repeat" description="PPR" evidence="3">
    <location>
        <begin position="420"/>
        <end position="454"/>
    </location>
</feature>
<gene>
    <name evidence="5" type="ORF">NYM_LOCUS1300</name>
</gene>
<dbReference type="Gene3D" id="1.25.40.10">
    <property type="entry name" value="Tetratricopeptide repeat domain"/>
    <property type="match status" value="4"/>
</dbReference>
<dbReference type="OMA" id="INMYTNC"/>
<dbReference type="GO" id="GO:0008270">
    <property type="term" value="F:zinc ion binding"/>
    <property type="evidence" value="ECO:0007669"/>
    <property type="project" value="InterPro"/>
</dbReference>
<dbReference type="InterPro" id="IPR032867">
    <property type="entry name" value="DYW_dom"/>
</dbReference>
<dbReference type="PROSITE" id="PS51375">
    <property type="entry name" value="PPR"/>
    <property type="match status" value="4"/>
</dbReference>
<dbReference type="OrthoDB" id="185373at2759"/>
<dbReference type="InterPro" id="IPR046849">
    <property type="entry name" value="E2_motif"/>
</dbReference>
<comment type="similarity">
    <text evidence="1">Belongs to the PPR family. PCMP-H subfamily.</text>
</comment>
<keyword evidence="2" id="KW-0677">Repeat</keyword>
<dbReference type="InterPro" id="IPR046960">
    <property type="entry name" value="PPR_At4g14850-like_plant"/>
</dbReference>
<reference evidence="5" key="1">
    <citation type="submission" date="2019-09" db="EMBL/GenBank/DDBJ databases">
        <authorList>
            <person name="Zhang L."/>
        </authorList>
    </citation>
    <scope>NUCLEOTIDE SEQUENCE</scope>
</reference>
<feature type="repeat" description="PPR" evidence="3">
    <location>
        <begin position="557"/>
        <end position="591"/>
    </location>
</feature>
<dbReference type="Pfam" id="PF20430">
    <property type="entry name" value="Eplus_motif"/>
    <property type="match status" value="1"/>
</dbReference>
<dbReference type="EMBL" id="LR721774">
    <property type="protein sequence ID" value="VVV38771.1"/>
    <property type="molecule type" value="Genomic_DNA"/>
</dbReference>
<proteinExistence type="inferred from homology"/>
<dbReference type="FunFam" id="1.25.40.10:FF:000436">
    <property type="entry name" value="Pentatricopeptide repeat-containing protein At5g39350 family"/>
    <property type="match status" value="1"/>
</dbReference>
<dbReference type="InterPro" id="IPR002885">
    <property type="entry name" value="PPR_rpt"/>
</dbReference>
<evidence type="ECO:0000256" key="2">
    <source>
        <dbReference type="ARBA" id="ARBA00022737"/>
    </source>
</evidence>
<sequence length="727" mass="80908">MPNLGFCKTIKSDNLSLSLTPMLLHCKLPLPPPPLPPPELAPKWGTSAISISHHPCLLLLERCRDMGTLKVIHGNMIRHHLSSLTFPISRVVAFCAISPHGSIEYARLVFSQIQNPNTFITNTIIRGYASSATPELALDFFRETQESGAGFDHHTFTFLIKACARLGSLPRGRETHGRAIAAGLGGDGFIQNALIHMYSSCGDHAAAKKVFDETPQRDLVCWNTMINCYVQSQDYTQALVMFERMVDAGVEPDEVTMVTALTACAQAGNLETGQRLHSWIIERRLKLGVVLQTALVDMYAKCGCLTISRKVFDEMPQRNLVTWNSMLAGYAQSRMSKETLSLFEDMLISKVKPNEITMLSVLSACADLGALLQGMWAHVYLERKKIPIDEFVVTALIDMYSKCGSIDNAKKVFESTSKRDVSVWTAMITGLAMHGHANDALEKFSAMQLAGVKPNRVTFVGVLCACSHAGLVDEGRRLFRAMRSQYGLVPDMEHYACMVDLLGRAGLLQEAKEFIEGMPLEPDRFVWGALLGGCQVHGNVELAVDVGERLIELDPSNSGVYVLQSNMYCSAGRWEDAVRVRKMMKNSGVKKPPGCTFIEMGGLVHEFIVGDKTHPQTKEIYLMLDEMSRRLERVGYKPNTSKVLLDLDEEEKENALARHSEKLAIAFGLIHSNAGQTIRMVKNLRVCSDCHQVSKLVSKIFGREIIVRDRTRFHHFKDGSCSCNDYW</sequence>
<feature type="repeat" description="PPR" evidence="3">
    <location>
        <begin position="319"/>
        <end position="353"/>
    </location>
</feature>
<accession>A0A5K0VCS4</accession>
<feature type="repeat" description="PPR" evidence="3">
    <location>
        <begin position="218"/>
        <end position="252"/>
    </location>
</feature>
<name>A0A5K0VCS4_9MAGN</name>